<gene>
    <name evidence="2" type="ORF">Adt_24686</name>
</gene>
<dbReference type="Proteomes" id="UP001604336">
    <property type="component" value="Unassembled WGS sequence"/>
</dbReference>
<dbReference type="PANTHER" id="PTHR10794:SF92">
    <property type="entry name" value="EMBRYOGENESIS-ASSOCIATED PROTEIN EMB8"/>
    <property type="match status" value="1"/>
</dbReference>
<keyword evidence="3" id="KW-1185">Reference proteome</keyword>
<evidence type="ECO:0000313" key="3">
    <source>
        <dbReference type="Proteomes" id="UP001604336"/>
    </source>
</evidence>
<evidence type="ECO:0000256" key="1">
    <source>
        <dbReference type="SAM" id="MobiDB-lite"/>
    </source>
</evidence>
<dbReference type="InterPro" id="IPR050960">
    <property type="entry name" value="AB_hydrolase_4_sf"/>
</dbReference>
<feature type="region of interest" description="Disordered" evidence="1">
    <location>
        <begin position="1"/>
        <end position="49"/>
    </location>
</feature>
<comment type="caution">
    <text evidence="2">The sequence shown here is derived from an EMBL/GenBank/DDBJ whole genome shotgun (WGS) entry which is preliminary data.</text>
</comment>
<evidence type="ECO:0000313" key="2">
    <source>
        <dbReference type="EMBL" id="KAL2499136.1"/>
    </source>
</evidence>
<protein>
    <submittedName>
        <fullName evidence="2">Alpha/beta-Hydrolases superfamily protein</fullName>
    </submittedName>
</protein>
<proteinExistence type="predicted"/>
<sequence length="150" mass="15751">MDSPANSPLDSPPNSPSLGGDQPPLSDSSPSPSGDSAMAKPQNSKRSKRTAAIWCLNTEDGGAVSLDWPANLVLEEESGLDTTVLIIPGTPEGSNEGKIKEFVYDCLKTGLFPVVMNPRGCTGSPLTTARIITEDWTAFLSPARVDGSFT</sequence>
<accession>A0ABD1SEQ4</accession>
<dbReference type="EMBL" id="JBFOLK010000007">
    <property type="protein sequence ID" value="KAL2499136.1"/>
    <property type="molecule type" value="Genomic_DNA"/>
</dbReference>
<feature type="compositionally biased region" description="Low complexity" evidence="1">
    <location>
        <begin position="16"/>
        <end position="36"/>
    </location>
</feature>
<dbReference type="AlphaFoldDB" id="A0ABD1SEQ4"/>
<reference evidence="3" key="1">
    <citation type="submission" date="2024-07" db="EMBL/GenBank/DDBJ databases">
        <title>Two chromosome-level genome assemblies of Korean endemic species Abeliophyllum distichum and Forsythia ovata (Oleaceae).</title>
        <authorList>
            <person name="Jang H."/>
        </authorList>
    </citation>
    <scope>NUCLEOTIDE SEQUENCE [LARGE SCALE GENOMIC DNA]</scope>
</reference>
<name>A0ABD1SEQ4_9LAMI</name>
<organism evidence="2 3">
    <name type="scientific">Abeliophyllum distichum</name>
    <dbReference type="NCBI Taxonomy" id="126358"/>
    <lineage>
        <taxon>Eukaryota</taxon>
        <taxon>Viridiplantae</taxon>
        <taxon>Streptophyta</taxon>
        <taxon>Embryophyta</taxon>
        <taxon>Tracheophyta</taxon>
        <taxon>Spermatophyta</taxon>
        <taxon>Magnoliopsida</taxon>
        <taxon>eudicotyledons</taxon>
        <taxon>Gunneridae</taxon>
        <taxon>Pentapetalae</taxon>
        <taxon>asterids</taxon>
        <taxon>lamiids</taxon>
        <taxon>Lamiales</taxon>
        <taxon>Oleaceae</taxon>
        <taxon>Forsythieae</taxon>
        <taxon>Abeliophyllum</taxon>
    </lineage>
</organism>
<dbReference type="PANTHER" id="PTHR10794">
    <property type="entry name" value="ABHYDROLASE DOMAIN-CONTAINING PROTEIN"/>
    <property type="match status" value="1"/>
</dbReference>